<feature type="signal peptide" evidence="1">
    <location>
        <begin position="1"/>
        <end position="19"/>
    </location>
</feature>
<evidence type="ECO:0000313" key="3">
    <source>
        <dbReference type="Proteomes" id="UP000247973"/>
    </source>
</evidence>
<feature type="chain" id="PRO_5016047443" description="C1q domain-containing protein" evidence="1">
    <location>
        <begin position="20"/>
        <end position="270"/>
    </location>
</feature>
<reference evidence="2 3" key="1">
    <citation type="submission" date="2018-03" db="EMBL/GenBank/DDBJ databases">
        <title>Genomic Encyclopedia of Archaeal and Bacterial Type Strains, Phase II (KMG-II): from individual species to whole genera.</title>
        <authorList>
            <person name="Goeker M."/>
        </authorList>
    </citation>
    <scope>NUCLEOTIDE SEQUENCE [LARGE SCALE GENOMIC DNA]</scope>
    <source>
        <strain evidence="2 3">DSM 100214</strain>
    </source>
</reference>
<keyword evidence="3" id="KW-1185">Reference proteome</keyword>
<keyword evidence="1" id="KW-0732">Signal</keyword>
<comment type="caution">
    <text evidence="2">The sequence shown here is derived from an EMBL/GenBank/DDBJ whole genome shotgun (WGS) entry which is preliminary data.</text>
</comment>
<evidence type="ECO:0000256" key="1">
    <source>
        <dbReference type="SAM" id="SignalP"/>
    </source>
</evidence>
<dbReference type="Proteomes" id="UP000247973">
    <property type="component" value="Unassembled WGS sequence"/>
</dbReference>
<protein>
    <recommendedName>
        <fullName evidence="4">C1q domain-containing protein</fullName>
    </recommendedName>
</protein>
<evidence type="ECO:0000313" key="2">
    <source>
        <dbReference type="EMBL" id="PXV69022.1"/>
    </source>
</evidence>
<gene>
    <name evidence="2" type="ORF">CLV62_101289</name>
</gene>
<dbReference type="OrthoDB" id="1227422at2"/>
<dbReference type="EMBL" id="QICL01000001">
    <property type="protein sequence ID" value="PXV69022.1"/>
    <property type="molecule type" value="Genomic_DNA"/>
</dbReference>
<sequence length="270" mass="29444">MKKIILSGYVFIISASVFSQVGINTRTPYTNSVFHIDAKGNNTSATSVTRAQEADDVVIDKSGNIGVGVVNPTAKVHIDSSKGTIKPLRLADGSQGINKYFFSDTQGRGTWKDKPMPNGIVYYSTTPKTLTKNVFTELPVEVNSAGYSRITIPRAGNYVFTLRWWGALDAIPIGTKLMSTATIQLCRYVSSTTSTVLDQTTYYTSVTGVGGSTTRFSFTVSFFASNLPAGDILFLRLRPDDGYNWLTGASLAADQVKQTIYYPSIMVYNI</sequence>
<name>A0A2V3PV74_9BACT</name>
<accession>A0A2V3PV74</accession>
<dbReference type="RefSeq" id="WP_110308989.1">
    <property type="nucleotide sequence ID" value="NZ_QICL01000001.1"/>
</dbReference>
<organism evidence="2 3">
    <name type="scientific">Dysgonomonas alginatilytica</name>
    <dbReference type="NCBI Taxonomy" id="1605892"/>
    <lineage>
        <taxon>Bacteria</taxon>
        <taxon>Pseudomonadati</taxon>
        <taxon>Bacteroidota</taxon>
        <taxon>Bacteroidia</taxon>
        <taxon>Bacteroidales</taxon>
        <taxon>Dysgonomonadaceae</taxon>
        <taxon>Dysgonomonas</taxon>
    </lineage>
</organism>
<dbReference type="AlphaFoldDB" id="A0A2V3PV74"/>
<proteinExistence type="predicted"/>
<evidence type="ECO:0008006" key="4">
    <source>
        <dbReference type="Google" id="ProtNLM"/>
    </source>
</evidence>